<evidence type="ECO:0000259" key="7">
    <source>
        <dbReference type="PROSITE" id="PS50245"/>
    </source>
</evidence>
<dbReference type="GO" id="GO:0051082">
    <property type="term" value="F:unfolded protein binding"/>
    <property type="evidence" value="ECO:0007669"/>
    <property type="project" value="TreeGrafter"/>
</dbReference>
<name>A0A9N8ZSY0_9GLOM</name>
<keyword evidence="5" id="KW-0175">Coiled coil</keyword>
<dbReference type="GO" id="GO:0000774">
    <property type="term" value="F:adenyl-nucleotide exchange factor activity"/>
    <property type="evidence" value="ECO:0007669"/>
    <property type="project" value="InterPro"/>
</dbReference>
<dbReference type="SUPFAM" id="SSF51064">
    <property type="entry name" value="Head domain of nucleotide exchange factor GrpE"/>
    <property type="match status" value="1"/>
</dbReference>
<feature type="coiled-coil region" evidence="5">
    <location>
        <begin position="254"/>
        <end position="281"/>
    </location>
</feature>
<dbReference type="GO" id="GO:0030150">
    <property type="term" value="P:protein import into mitochondrial matrix"/>
    <property type="evidence" value="ECO:0007669"/>
    <property type="project" value="TreeGrafter"/>
</dbReference>
<dbReference type="Pfam" id="PF01025">
    <property type="entry name" value="GrpE"/>
    <property type="match status" value="1"/>
</dbReference>
<dbReference type="PROSITE" id="PS00845">
    <property type="entry name" value="CAP_GLY_1"/>
    <property type="match status" value="1"/>
</dbReference>
<protein>
    <recommendedName>
        <fullName evidence="2">GrpE protein homolog, mitochondrial</fullName>
    </recommendedName>
</protein>
<feature type="compositionally biased region" description="Polar residues" evidence="6">
    <location>
        <begin position="205"/>
        <end position="224"/>
    </location>
</feature>
<dbReference type="GO" id="GO:0051087">
    <property type="term" value="F:protein-folding chaperone binding"/>
    <property type="evidence" value="ECO:0007669"/>
    <property type="project" value="InterPro"/>
</dbReference>
<feature type="region of interest" description="Disordered" evidence="6">
    <location>
        <begin position="205"/>
        <end position="245"/>
    </location>
</feature>
<gene>
    <name evidence="8" type="ORF">AMORRO_LOCUS3497</name>
</gene>
<dbReference type="Proteomes" id="UP000789342">
    <property type="component" value="Unassembled WGS sequence"/>
</dbReference>
<dbReference type="SMART" id="SM01052">
    <property type="entry name" value="CAP_GLY"/>
    <property type="match status" value="1"/>
</dbReference>
<feature type="domain" description="CAP-Gly" evidence="7">
    <location>
        <begin position="83"/>
        <end position="125"/>
    </location>
</feature>
<dbReference type="InterPro" id="IPR036859">
    <property type="entry name" value="CAP-Gly_dom_sf"/>
</dbReference>
<dbReference type="InterPro" id="IPR009012">
    <property type="entry name" value="GrpE_head"/>
</dbReference>
<dbReference type="HAMAP" id="MF_01151">
    <property type="entry name" value="GrpE"/>
    <property type="match status" value="1"/>
</dbReference>
<evidence type="ECO:0000256" key="4">
    <source>
        <dbReference type="RuleBase" id="RU004478"/>
    </source>
</evidence>
<dbReference type="InterPro" id="IPR013805">
    <property type="entry name" value="GrpE_CC"/>
</dbReference>
<reference evidence="8" key="1">
    <citation type="submission" date="2021-06" db="EMBL/GenBank/DDBJ databases">
        <authorList>
            <person name="Kallberg Y."/>
            <person name="Tangrot J."/>
            <person name="Rosling A."/>
        </authorList>
    </citation>
    <scope>NUCLEOTIDE SEQUENCE</scope>
    <source>
        <strain evidence="8">CL551</strain>
    </source>
</reference>
<dbReference type="CDD" id="cd00446">
    <property type="entry name" value="GrpE"/>
    <property type="match status" value="1"/>
</dbReference>
<dbReference type="GO" id="GO:0001405">
    <property type="term" value="C:PAM complex, Tim23 associated import motor"/>
    <property type="evidence" value="ECO:0007669"/>
    <property type="project" value="TreeGrafter"/>
</dbReference>
<keyword evidence="9" id="KW-1185">Reference proteome</keyword>
<feature type="compositionally biased region" description="Basic and acidic residues" evidence="6">
    <location>
        <begin position="225"/>
        <end position="235"/>
    </location>
</feature>
<evidence type="ECO:0000256" key="3">
    <source>
        <dbReference type="ARBA" id="ARBA00023186"/>
    </source>
</evidence>
<proteinExistence type="inferred from homology"/>
<dbReference type="OrthoDB" id="201635at2759"/>
<comment type="similarity">
    <text evidence="1 4">Belongs to the GrpE family.</text>
</comment>
<comment type="caution">
    <text evidence="8">The sequence shown here is derived from an EMBL/GenBank/DDBJ whole genome shotgun (WGS) entry which is preliminary data.</text>
</comment>
<dbReference type="GO" id="GO:0006457">
    <property type="term" value="P:protein folding"/>
    <property type="evidence" value="ECO:0007669"/>
    <property type="project" value="InterPro"/>
</dbReference>
<dbReference type="Gene3D" id="2.30.30.190">
    <property type="entry name" value="CAP Gly-rich-like domain"/>
    <property type="match status" value="1"/>
</dbReference>
<dbReference type="InterPro" id="IPR000938">
    <property type="entry name" value="CAP-Gly_domain"/>
</dbReference>
<sequence length="406" mass="45328">MSTSTISSIDTLLKYQNLNLTLEPQSPTPIKKDIAKPIKEEFPQRNLRKSEKPLRNRIFRPEDLKLNTKIKIFDQCGVIRFIGPTSFATGKWVGIELDSPLGKNDGSVNGKRYFVCKENHGIFARASKITEIIDDRGETDEETRNPLIAAARSLAAPTVIPPHASRNASTVSARVQLLQNSLFPTTPKQTSGSRTNRFAQFSTTISSYNKEESTNTNVNDNNASDGEKAPEKPTGDEDSGSEVDPRDKEIALLKDKHLRCLAELENQREIARREIENTSLFAIQKFAKDLLSTVDNLDLALESVPRELRESHSSEESSSLHGLMTLYKGIELTSSELLHTLKRHGVEKVEPKIGERFDPKVHEALYQASFKDKEVGTIFDIQKIGYSLNGRVIRSPQVGVVSDAEQ</sequence>
<evidence type="ECO:0000256" key="6">
    <source>
        <dbReference type="SAM" id="MobiDB-lite"/>
    </source>
</evidence>
<dbReference type="GO" id="GO:0042803">
    <property type="term" value="F:protein homodimerization activity"/>
    <property type="evidence" value="ECO:0007669"/>
    <property type="project" value="InterPro"/>
</dbReference>
<evidence type="ECO:0000256" key="2">
    <source>
        <dbReference type="ARBA" id="ARBA00014521"/>
    </source>
</evidence>
<dbReference type="PANTHER" id="PTHR21237:SF23">
    <property type="entry name" value="GRPE PROTEIN HOMOLOG, MITOCHONDRIAL"/>
    <property type="match status" value="1"/>
</dbReference>
<accession>A0A9N8ZSY0</accession>
<keyword evidence="3" id="KW-0143">Chaperone</keyword>
<dbReference type="Pfam" id="PF01302">
    <property type="entry name" value="CAP_GLY"/>
    <property type="match status" value="1"/>
</dbReference>
<organism evidence="8 9">
    <name type="scientific">Acaulospora morrowiae</name>
    <dbReference type="NCBI Taxonomy" id="94023"/>
    <lineage>
        <taxon>Eukaryota</taxon>
        <taxon>Fungi</taxon>
        <taxon>Fungi incertae sedis</taxon>
        <taxon>Mucoromycota</taxon>
        <taxon>Glomeromycotina</taxon>
        <taxon>Glomeromycetes</taxon>
        <taxon>Diversisporales</taxon>
        <taxon>Acaulosporaceae</taxon>
        <taxon>Acaulospora</taxon>
    </lineage>
</organism>
<dbReference type="EMBL" id="CAJVPV010001717">
    <property type="protein sequence ID" value="CAG8506144.1"/>
    <property type="molecule type" value="Genomic_DNA"/>
</dbReference>
<evidence type="ECO:0000313" key="9">
    <source>
        <dbReference type="Proteomes" id="UP000789342"/>
    </source>
</evidence>
<dbReference type="Gene3D" id="3.90.20.20">
    <property type="match status" value="1"/>
</dbReference>
<evidence type="ECO:0000313" key="8">
    <source>
        <dbReference type="EMBL" id="CAG8506144.1"/>
    </source>
</evidence>
<dbReference type="SUPFAM" id="SSF74924">
    <property type="entry name" value="Cap-Gly domain"/>
    <property type="match status" value="1"/>
</dbReference>
<dbReference type="AlphaFoldDB" id="A0A9N8ZSY0"/>
<dbReference type="SUPFAM" id="SSF58014">
    <property type="entry name" value="Coiled-coil domain of nucleotide exchange factor GrpE"/>
    <property type="match status" value="1"/>
</dbReference>
<evidence type="ECO:0000256" key="5">
    <source>
        <dbReference type="SAM" id="Coils"/>
    </source>
</evidence>
<dbReference type="InterPro" id="IPR000740">
    <property type="entry name" value="GrpE"/>
</dbReference>
<dbReference type="PRINTS" id="PR00773">
    <property type="entry name" value="GRPEPROTEIN"/>
</dbReference>
<evidence type="ECO:0000256" key="1">
    <source>
        <dbReference type="ARBA" id="ARBA00009054"/>
    </source>
</evidence>
<dbReference type="PROSITE" id="PS50245">
    <property type="entry name" value="CAP_GLY_2"/>
    <property type="match status" value="1"/>
</dbReference>
<dbReference type="Gene3D" id="2.30.22.10">
    <property type="entry name" value="Head domain of nucleotide exchange factor GrpE"/>
    <property type="match status" value="1"/>
</dbReference>
<dbReference type="PANTHER" id="PTHR21237">
    <property type="entry name" value="GRPE PROTEIN"/>
    <property type="match status" value="1"/>
</dbReference>